<dbReference type="AlphaFoldDB" id="A0A068RV73"/>
<dbReference type="EMBL" id="CBTN010000020">
    <property type="protein sequence ID" value="CDH54033.1"/>
    <property type="molecule type" value="Genomic_DNA"/>
</dbReference>
<accession>A0A068RV73</accession>
<evidence type="ECO:0000313" key="3">
    <source>
        <dbReference type="EMBL" id="CDH54033.1"/>
    </source>
</evidence>
<keyword evidence="1" id="KW-0812">Transmembrane</keyword>
<evidence type="ECO:0000313" key="4">
    <source>
        <dbReference type="Proteomes" id="UP000027586"/>
    </source>
</evidence>
<evidence type="ECO:0000256" key="1">
    <source>
        <dbReference type="SAM" id="Phobius"/>
    </source>
</evidence>
<feature type="signal peptide" evidence="2">
    <location>
        <begin position="1"/>
        <end position="28"/>
    </location>
</feature>
<keyword evidence="4" id="KW-1185">Reference proteome</keyword>
<proteinExistence type="predicted"/>
<keyword evidence="1" id="KW-0472">Membrane</keyword>
<reference evidence="3" key="1">
    <citation type="submission" date="2013-08" db="EMBL/GenBank/DDBJ databases">
        <title>Gene expansion shapes genome architecture in the human pathogen Lichtheimia corymbifera: an evolutionary genomics analysis in the ancient terrestrial Mucorales (Mucoromycotina).</title>
        <authorList>
            <person name="Schwartze V.U."/>
            <person name="Winter S."/>
            <person name="Shelest E."/>
            <person name="Marcet-Houben M."/>
            <person name="Horn F."/>
            <person name="Wehner S."/>
            <person name="Hoffmann K."/>
            <person name="Riege K."/>
            <person name="Sammeth M."/>
            <person name="Nowrousian M."/>
            <person name="Valiante V."/>
            <person name="Linde J."/>
            <person name="Jacobsen I.D."/>
            <person name="Marz M."/>
            <person name="Brakhage A.A."/>
            <person name="Gabaldon T."/>
            <person name="Bocker S."/>
            <person name="Voigt K."/>
        </authorList>
    </citation>
    <scope>NUCLEOTIDE SEQUENCE [LARGE SCALE GENOMIC DNA]</scope>
    <source>
        <strain evidence="3">FSU 9682</strain>
    </source>
</reference>
<comment type="caution">
    <text evidence="3">The sequence shown here is derived from an EMBL/GenBank/DDBJ whole genome shotgun (WGS) entry which is preliminary data.</text>
</comment>
<dbReference type="VEuPathDB" id="FungiDB:LCOR_05321.1"/>
<feature type="chain" id="PRO_5001655221" evidence="2">
    <location>
        <begin position="29"/>
        <end position="307"/>
    </location>
</feature>
<name>A0A068RV73_9FUNG</name>
<protein>
    <submittedName>
        <fullName evidence="3">Uncharacterized protein</fullName>
    </submittedName>
</protein>
<dbReference type="Proteomes" id="UP000027586">
    <property type="component" value="Unassembled WGS sequence"/>
</dbReference>
<evidence type="ECO:0000256" key="2">
    <source>
        <dbReference type="SAM" id="SignalP"/>
    </source>
</evidence>
<sequence>MPSSKNLLLNLALLFQLWLLPMITDAAAASLSCNRPCQDINRDPIPAGSKLDLTWQFANHYLPERFDIVLAWGLRTNALNTLITYLDYEKPTQDAQADTYKTSLTLPPKLPSGDYYWIILTPYDAANYSDYTTNFGPYTVYGSDDSMNNTRGPSYPFELDVQCSGGKCGENGNTIEMGGPLLVSWSYEDTFRMALYWGSPDILGETATAVVQLFPSLNCTKDRKYGVSISTQSILNLVPPGPYYYIAVESTSSSSNVRSLAGPYTIKSSAAGSGGGGTNDASKSWSSLCSTPLIFAFMILIIHNFIQ</sequence>
<keyword evidence="2" id="KW-0732">Signal</keyword>
<gene>
    <name evidence="3" type="ORF">LCOR_05321.1</name>
</gene>
<keyword evidence="1" id="KW-1133">Transmembrane helix</keyword>
<organism evidence="3 4">
    <name type="scientific">Lichtheimia corymbifera JMRC:FSU:9682</name>
    <dbReference type="NCBI Taxonomy" id="1263082"/>
    <lineage>
        <taxon>Eukaryota</taxon>
        <taxon>Fungi</taxon>
        <taxon>Fungi incertae sedis</taxon>
        <taxon>Mucoromycota</taxon>
        <taxon>Mucoromycotina</taxon>
        <taxon>Mucoromycetes</taxon>
        <taxon>Mucorales</taxon>
        <taxon>Lichtheimiaceae</taxon>
        <taxon>Lichtheimia</taxon>
    </lineage>
</organism>
<dbReference type="OrthoDB" id="2248134at2759"/>
<feature type="transmembrane region" description="Helical" evidence="1">
    <location>
        <begin position="285"/>
        <end position="306"/>
    </location>
</feature>